<feature type="non-terminal residue" evidence="2">
    <location>
        <position position="1"/>
    </location>
</feature>
<dbReference type="SMART" id="SM00671">
    <property type="entry name" value="SEL1"/>
    <property type="match status" value="4"/>
</dbReference>
<dbReference type="Gene3D" id="1.25.40.10">
    <property type="entry name" value="Tetratricopeptide repeat domain"/>
    <property type="match status" value="2"/>
</dbReference>
<dbReference type="PANTHER" id="PTHR11102:SF160">
    <property type="entry name" value="ERAD-ASSOCIATED E3 UBIQUITIN-PROTEIN LIGASE COMPONENT HRD3"/>
    <property type="match status" value="1"/>
</dbReference>
<keyword evidence="3" id="KW-1185">Reference proteome</keyword>
<reference evidence="2 3" key="1">
    <citation type="journal article" date="2011" name="Proc. Natl. Acad. Sci. U.S.A.">
        <title>Niche of harmful alga Aureococcus anophagefferens revealed through ecogenomics.</title>
        <authorList>
            <person name="Gobler C.J."/>
            <person name="Berry D.L."/>
            <person name="Dyhrman S.T."/>
            <person name="Wilhelm S.W."/>
            <person name="Salamov A."/>
            <person name="Lobanov A.V."/>
            <person name="Zhang Y."/>
            <person name="Collier J.L."/>
            <person name="Wurch L.L."/>
            <person name="Kustka A.B."/>
            <person name="Dill B.D."/>
            <person name="Shah M."/>
            <person name="VerBerkmoes N.C."/>
            <person name="Kuo A."/>
            <person name="Terry A."/>
            <person name="Pangilinan J."/>
            <person name="Lindquist E.A."/>
            <person name="Lucas S."/>
            <person name="Paulsen I.T."/>
            <person name="Hattenrath-Lehmann T.K."/>
            <person name="Talmage S.C."/>
            <person name="Walker E.A."/>
            <person name="Koch F."/>
            <person name="Burson A.M."/>
            <person name="Marcoval M.A."/>
            <person name="Tang Y.Z."/>
            <person name="Lecleir G.R."/>
            <person name="Coyne K.J."/>
            <person name="Berg G.M."/>
            <person name="Bertrand E.M."/>
            <person name="Saito M.A."/>
            <person name="Gladyshev V.N."/>
            <person name="Grigoriev I.V."/>
        </authorList>
    </citation>
    <scope>NUCLEOTIDE SEQUENCE [LARGE SCALE GENOMIC DNA]</scope>
    <source>
        <strain evidence="3">CCMP 1984</strain>
    </source>
</reference>
<dbReference type="SUPFAM" id="SSF81901">
    <property type="entry name" value="HCP-like"/>
    <property type="match status" value="2"/>
</dbReference>
<dbReference type="KEGG" id="aaf:AURANDRAFT_14358"/>
<dbReference type="RefSeq" id="XP_009034080.1">
    <property type="nucleotide sequence ID" value="XM_009035832.1"/>
</dbReference>
<dbReference type="EMBL" id="GL833122">
    <property type="protein sequence ID" value="EGB11744.1"/>
    <property type="molecule type" value="Genomic_DNA"/>
</dbReference>
<dbReference type="InParanoid" id="F0Y0H9"/>
<evidence type="ECO:0000313" key="3">
    <source>
        <dbReference type="Proteomes" id="UP000002729"/>
    </source>
</evidence>
<organism evidence="3">
    <name type="scientific">Aureococcus anophagefferens</name>
    <name type="common">Harmful bloom alga</name>
    <dbReference type="NCBI Taxonomy" id="44056"/>
    <lineage>
        <taxon>Eukaryota</taxon>
        <taxon>Sar</taxon>
        <taxon>Stramenopiles</taxon>
        <taxon>Ochrophyta</taxon>
        <taxon>Pelagophyceae</taxon>
        <taxon>Pelagomonadales</taxon>
        <taxon>Pelagomonadaceae</taxon>
        <taxon>Aureococcus</taxon>
    </lineage>
</organism>
<dbReference type="Pfam" id="PF08238">
    <property type="entry name" value="Sel1"/>
    <property type="match status" value="4"/>
</dbReference>
<gene>
    <name evidence="2" type="ORF">AURANDRAFT_14358</name>
</gene>
<name>F0Y0H9_AURAN</name>
<dbReference type="AlphaFoldDB" id="F0Y0H9"/>
<evidence type="ECO:0000256" key="1">
    <source>
        <dbReference type="ARBA" id="ARBA00038101"/>
    </source>
</evidence>
<dbReference type="OrthoDB" id="64419at2759"/>
<dbReference type="eggNOG" id="KOG1550">
    <property type="taxonomic scope" value="Eukaryota"/>
</dbReference>
<evidence type="ECO:0000313" key="2">
    <source>
        <dbReference type="EMBL" id="EGB11744.1"/>
    </source>
</evidence>
<proteinExistence type="inferred from homology"/>
<dbReference type="InterPro" id="IPR011990">
    <property type="entry name" value="TPR-like_helical_dom_sf"/>
</dbReference>
<feature type="non-terminal residue" evidence="2">
    <location>
        <position position="162"/>
    </location>
</feature>
<dbReference type="Proteomes" id="UP000002729">
    <property type="component" value="Unassembled WGS sequence"/>
</dbReference>
<sequence>LRRHAENEVPEALTYLGDAYRGGWCGLVKSDKKAAKIYKRAVELGDVGAMSSLALGYMKGEGVRLDKKKAMQLFRMAADRGDATAQHNLAIALDEDGWTGPLGTWEAATKCSTEAFQMYERAAEQGFMDAMFNYAVCYLHGAGVEQDISKGLLLFERLAAKG</sequence>
<protein>
    <submittedName>
        <fullName evidence="2">Uncharacterized protein</fullName>
    </submittedName>
</protein>
<accession>F0Y0H9</accession>
<dbReference type="PANTHER" id="PTHR11102">
    <property type="entry name" value="SEL-1-LIKE PROTEIN"/>
    <property type="match status" value="1"/>
</dbReference>
<dbReference type="GeneID" id="20218385"/>
<comment type="similarity">
    <text evidence="1">Belongs to the sel-1 family.</text>
</comment>
<dbReference type="InterPro" id="IPR006597">
    <property type="entry name" value="Sel1-like"/>
</dbReference>
<dbReference type="InterPro" id="IPR050767">
    <property type="entry name" value="Sel1_AlgK"/>
</dbReference>